<keyword evidence="5 9" id="KW-0547">Nucleotide-binding</keyword>
<proteinExistence type="inferred from homology"/>
<feature type="binding site" evidence="9">
    <location>
        <position position="63"/>
    </location>
    <ligand>
        <name>substrate</name>
    </ligand>
</feature>
<evidence type="ECO:0000256" key="1">
    <source>
        <dbReference type="ARBA" id="ARBA00004828"/>
    </source>
</evidence>
<dbReference type="RefSeq" id="WP_226370725.1">
    <property type="nucleotide sequence ID" value="NZ_JAGIKX010000003.1"/>
</dbReference>
<evidence type="ECO:0000256" key="8">
    <source>
        <dbReference type="ARBA" id="ARBA00048141"/>
    </source>
</evidence>
<keyword evidence="2 9" id="KW-0055">Arginine biosynthesis</keyword>
<dbReference type="CDD" id="cd04238">
    <property type="entry name" value="AAK_NAGK-like"/>
    <property type="match status" value="1"/>
</dbReference>
<comment type="pathway">
    <text evidence="1 9">Amino-acid biosynthesis; L-arginine biosynthesis; N(2)-acetyl-L-ornithine from L-glutamate: step 2/4.</text>
</comment>
<evidence type="ECO:0000313" key="11">
    <source>
        <dbReference type="EMBL" id="MBP2256753.1"/>
    </source>
</evidence>
<dbReference type="Proteomes" id="UP001519294">
    <property type="component" value="Unassembled WGS sequence"/>
</dbReference>
<evidence type="ECO:0000256" key="2">
    <source>
        <dbReference type="ARBA" id="ARBA00022571"/>
    </source>
</evidence>
<organism evidence="11 12">
    <name type="scientific">Virgibacillus alimentarius</name>
    <dbReference type="NCBI Taxonomy" id="698769"/>
    <lineage>
        <taxon>Bacteria</taxon>
        <taxon>Bacillati</taxon>
        <taxon>Bacillota</taxon>
        <taxon>Bacilli</taxon>
        <taxon>Bacillales</taxon>
        <taxon>Bacillaceae</taxon>
        <taxon>Virgibacillus</taxon>
    </lineage>
</organism>
<comment type="catalytic activity">
    <reaction evidence="8 9">
        <text>N-acetyl-L-glutamate + ATP = N-acetyl-L-glutamyl 5-phosphate + ADP</text>
        <dbReference type="Rhea" id="RHEA:14629"/>
        <dbReference type="ChEBI" id="CHEBI:30616"/>
        <dbReference type="ChEBI" id="CHEBI:44337"/>
        <dbReference type="ChEBI" id="CHEBI:57936"/>
        <dbReference type="ChEBI" id="CHEBI:456216"/>
        <dbReference type="EC" id="2.7.2.8"/>
    </reaction>
</comment>
<evidence type="ECO:0000313" key="12">
    <source>
        <dbReference type="Proteomes" id="UP001519294"/>
    </source>
</evidence>
<evidence type="ECO:0000256" key="7">
    <source>
        <dbReference type="ARBA" id="ARBA00022840"/>
    </source>
</evidence>
<feature type="domain" description="Aspartate/glutamate/uridylate kinase" evidence="10">
    <location>
        <begin position="4"/>
        <end position="234"/>
    </location>
</feature>
<evidence type="ECO:0000256" key="4">
    <source>
        <dbReference type="ARBA" id="ARBA00022679"/>
    </source>
</evidence>
<dbReference type="PANTHER" id="PTHR23342:SF0">
    <property type="entry name" value="N-ACETYLGLUTAMATE SYNTHASE, MITOCHONDRIAL"/>
    <property type="match status" value="1"/>
</dbReference>
<dbReference type="InterPro" id="IPR037528">
    <property type="entry name" value="ArgB"/>
</dbReference>
<dbReference type="EMBL" id="JAGIKX010000003">
    <property type="protein sequence ID" value="MBP2256753.1"/>
    <property type="molecule type" value="Genomic_DNA"/>
</dbReference>
<dbReference type="PANTHER" id="PTHR23342">
    <property type="entry name" value="N-ACETYLGLUTAMATE SYNTHASE"/>
    <property type="match status" value="1"/>
</dbReference>
<gene>
    <name evidence="9" type="primary">argB</name>
    <name evidence="11" type="ORF">J2Z81_000695</name>
</gene>
<comment type="caution">
    <text evidence="11">The sequence shown here is derived from an EMBL/GenBank/DDBJ whole genome shotgun (WGS) entry which is preliminary data.</text>
</comment>
<evidence type="ECO:0000256" key="3">
    <source>
        <dbReference type="ARBA" id="ARBA00022605"/>
    </source>
</evidence>
<feature type="binding site" evidence="9">
    <location>
        <begin position="41"/>
        <end position="42"/>
    </location>
    <ligand>
        <name>substrate</name>
    </ligand>
</feature>
<dbReference type="NCBIfam" id="TIGR00761">
    <property type="entry name" value="argB"/>
    <property type="match status" value="1"/>
</dbReference>
<dbReference type="EC" id="2.7.2.8" evidence="9"/>
<keyword evidence="6 9" id="KW-0418">Kinase</keyword>
<feature type="binding site" evidence="9">
    <location>
        <position position="156"/>
    </location>
    <ligand>
        <name>substrate</name>
    </ligand>
</feature>
<dbReference type="PIRSF" id="PIRSF000728">
    <property type="entry name" value="NAGK"/>
    <property type="match status" value="1"/>
</dbReference>
<keyword evidence="4 9" id="KW-0808">Transferase</keyword>
<protein>
    <recommendedName>
        <fullName evidence="9">Acetylglutamate kinase</fullName>
        <ecNumber evidence="9">2.7.2.8</ecNumber>
    </recommendedName>
    <alternativeName>
        <fullName evidence="9">N-acetyl-L-glutamate 5-phosphotransferase</fullName>
    </alternativeName>
    <alternativeName>
        <fullName evidence="9">NAG kinase</fullName>
        <shortName evidence="9">NAGK</shortName>
    </alternativeName>
</protein>
<evidence type="ECO:0000259" key="10">
    <source>
        <dbReference type="Pfam" id="PF00696"/>
    </source>
</evidence>
<accession>A0ABS4S5H8</accession>
<dbReference type="InterPro" id="IPR001048">
    <property type="entry name" value="Asp/Glu/Uridylate_kinase"/>
</dbReference>
<dbReference type="InterPro" id="IPR004662">
    <property type="entry name" value="AcgluKinase_fam"/>
</dbReference>
<comment type="similarity">
    <text evidence="9">Belongs to the acetylglutamate kinase family. ArgB subfamily.</text>
</comment>
<sequence length="259" mass="27767">MQDVIVLKCGGSIINVLSTEFFANILTLQQAGYKPVIVHGGGPAIKEMLDTLKIETEFIDGLRKTTEPVMDVAEMVLNGSVNNELLRKFNQAGIQAIGLSGSDAMTLTAVSKNIERYGLVGEITDVNVPLLHHLIAASIVPVIAPIALGENGTRYNVNADTVAGAVAEALSAEQLIFVTDVPGILKEGKLLEEISEQEIKHLIETGTIYGGMIPKVKAALKSLNEQLREVMIVDGKHSVIKADMKLKGTVITKSMEVVK</sequence>
<keyword evidence="12" id="KW-1185">Reference proteome</keyword>
<dbReference type="SUPFAM" id="SSF53633">
    <property type="entry name" value="Carbamate kinase-like"/>
    <property type="match status" value="1"/>
</dbReference>
<keyword evidence="3 9" id="KW-0028">Amino-acid biosynthesis</keyword>
<feature type="site" description="Transition state stabilizer" evidence="9">
    <location>
        <position position="215"/>
    </location>
</feature>
<keyword evidence="7 9" id="KW-0067">ATP-binding</keyword>
<dbReference type="Pfam" id="PF00696">
    <property type="entry name" value="AA_kinase"/>
    <property type="match status" value="1"/>
</dbReference>
<feature type="site" description="Transition state stabilizer" evidence="9">
    <location>
        <position position="8"/>
    </location>
</feature>
<dbReference type="Gene3D" id="3.40.1160.10">
    <property type="entry name" value="Acetylglutamate kinase-like"/>
    <property type="match status" value="1"/>
</dbReference>
<evidence type="ECO:0000256" key="6">
    <source>
        <dbReference type="ARBA" id="ARBA00022777"/>
    </source>
</evidence>
<name>A0ABS4S5H8_9BACI</name>
<dbReference type="GO" id="GO:0003991">
    <property type="term" value="F:acetylglutamate kinase activity"/>
    <property type="evidence" value="ECO:0007669"/>
    <property type="project" value="UniProtKB-EC"/>
</dbReference>
<keyword evidence="9" id="KW-0963">Cytoplasm</keyword>
<dbReference type="InterPro" id="IPR036393">
    <property type="entry name" value="AceGlu_kinase-like_sf"/>
</dbReference>
<evidence type="ECO:0000256" key="9">
    <source>
        <dbReference type="HAMAP-Rule" id="MF_00082"/>
    </source>
</evidence>
<comment type="function">
    <text evidence="9">Catalyzes the ATP-dependent phosphorylation of N-acetyl-L-glutamate.</text>
</comment>
<comment type="subcellular location">
    <subcellularLocation>
        <location evidence="9">Cytoplasm</location>
    </subcellularLocation>
</comment>
<reference evidence="11 12" key="1">
    <citation type="submission" date="2021-03" db="EMBL/GenBank/DDBJ databases">
        <title>Genomic Encyclopedia of Type Strains, Phase IV (KMG-IV): sequencing the most valuable type-strain genomes for metagenomic binning, comparative biology and taxonomic classification.</title>
        <authorList>
            <person name="Goeker M."/>
        </authorList>
    </citation>
    <scope>NUCLEOTIDE SEQUENCE [LARGE SCALE GENOMIC DNA]</scope>
    <source>
        <strain evidence="11 12">DSM 25790</strain>
    </source>
</reference>
<dbReference type="HAMAP" id="MF_00082">
    <property type="entry name" value="ArgB"/>
    <property type="match status" value="1"/>
</dbReference>
<evidence type="ECO:0000256" key="5">
    <source>
        <dbReference type="ARBA" id="ARBA00022741"/>
    </source>
</evidence>